<gene>
    <name evidence="3" type="ORF">LEA_08391</name>
</gene>
<keyword evidence="1" id="KW-0175">Coiled coil</keyword>
<organism evidence="3">
    <name type="scientific">human gut metagenome</name>
    <dbReference type="NCBI Taxonomy" id="408170"/>
    <lineage>
        <taxon>unclassified sequences</taxon>
        <taxon>metagenomes</taxon>
        <taxon>organismal metagenomes</taxon>
    </lineage>
</organism>
<accession>K1TSS1</accession>
<feature type="region of interest" description="Disordered" evidence="2">
    <location>
        <begin position="30"/>
        <end position="68"/>
    </location>
</feature>
<dbReference type="EMBL" id="AJWY01005580">
    <property type="protein sequence ID" value="EKC69245.1"/>
    <property type="molecule type" value="Genomic_DNA"/>
</dbReference>
<reference evidence="3" key="1">
    <citation type="journal article" date="2013" name="Environ. Microbiol.">
        <title>Microbiota from the distal guts of lean and obese adolescents exhibit partial functional redundancy besides clear differences in community structure.</title>
        <authorList>
            <person name="Ferrer M."/>
            <person name="Ruiz A."/>
            <person name="Lanza F."/>
            <person name="Haange S.B."/>
            <person name="Oberbach A."/>
            <person name="Till H."/>
            <person name="Bargiela R."/>
            <person name="Campoy C."/>
            <person name="Segura M.T."/>
            <person name="Richter M."/>
            <person name="von Bergen M."/>
            <person name="Seifert J."/>
            <person name="Suarez A."/>
        </authorList>
    </citation>
    <scope>NUCLEOTIDE SEQUENCE</scope>
</reference>
<name>K1TSS1_9ZZZZ</name>
<sequence>MCDTDLYSIILSLNNTSKEFIESLDVTPENMVSGPVFYDEEDEEEKEQNTEEPVEDETDSTEAKDSENVTLLDSVMEHEENLSEEEKKKRAIRVLIAMCRTSTDSILSLQ</sequence>
<proteinExistence type="predicted"/>
<evidence type="ECO:0000313" key="3">
    <source>
        <dbReference type="EMBL" id="EKC69245.1"/>
    </source>
</evidence>
<evidence type="ECO:0000256" key="1">
    <source>
        <dbReference type="SAM" id="Coils"/>
    </source>
</evidence>
<dbReference type="AlphaFoldDB" id="K1TSS1"/>
<evidence type="ECO:0000256" key="2">
    <source>
        <dbReference type="SAM" id="MobiDB-lite"/>
    </source>
</evidence>
<protein>
    <submittedName>
        <fullName evidence="3">Uncharacterized protein</fullName>
    </submittedName>
</protein>
<comment type="caution">
    <text evidence="3">The sequence shown here is derived from an EMBL/GenBank/DDBJ whole genome shotgun (WGS) entry which is preliminary data.</text>
</comment>
<feature type="coiled-coil region" evidence="1">
    <location>
        <begin position="68"/>
        <end position="95"/>
    </location>
</feature>
<feature type="compositionally biased region" description="Acidic residues" evidence="2">
    <location>
        <begin position="38"/>
        <end position="60"/>
    </location>
</feature>